<reference evidence="3" key="2">
    <citation type="submission" date="2023-04" db="EMBL/GenBank/DDBJ databases">
        <authorList>
            <person name="Bu L."/>
            <person name="Lu L."/>
            <person name="Laidemitt M.R."/>
            <person name="Zhang S.M."/>
            <person name="Mutuku M."/>
            <person name="Mkoji G."/>
            <person name="Steinauer M."/>
            <person name="Loker E.S."/>
        </authorList>
    </citation>
    <scope>NUCLEOTIDE SEQUENCE</scope>
    <source>
        <strain evidence="3">KasaAsao</strain>
        <tissue evidence="3">Whole Snail</tissue>
    </source>
</reference>
<feature type="domain" description="J" evidence="2">
    <location>
        <begin position="7"/>
        <end position="77"/>
    </location>
</feature>
<dbReference type="PANTHER" id="PTHR44825:SF1">
    <property type="entry name" value="DNAJ HOMOLOG SUBFAMILY C MEMBER 4"/>
    <property type="match status" value="1"/>
</dbReference>
<organism evidence="3 4">
    <name type="scientific">Biomphalaria pfeifferi</name>
    <name type="common">Bloodfluke planorb</name>
    <name type="synonym">Freshwater snail</name>
    <dbReference type="NCBI Taxonomy" id="112525"/>
    <lineage>
        <taxon>Eukaryota</taxon>
        <taxon>Metazoa</taxon>
        <taxon>Spiralia</taxon>
        <taxon>Lophotrochozoa</taxon>
        <taxon>Mollusca</taxon>
        <taxon>Gastropoda</taxon>
        <taxon>Heterobranchia</taxon>
        <taxon>Euthyneura</taxon>
        <taxon>Panpulmonata</taxon>
        <taxon>Hygrophila</taxon>
        <taxon>Lymnaeoidea</taxon>
        <taxon>Planorbidae</taxon>
        <taxon>Biomphalaria</taxon>
    </lineage>
</organism>
<reference evidence="3" key="1">
    <citation type="journal article" date="2023" name="PLoS Negl. Trop. Dis.">
        <title>A genome sequence for Biomphalaria pfeifferi, the major vector snail for the human-infecting parasite Schistosoma mansoni.</title>
        <authorList>
            <person name="Bu L."/>
            <person name="Lu L."/>
            <person name="Laidemitt M.R."/>
            <person name="Zhang S.M."/>
            <person name="Mutuku M."/>
            <person name="Mkoji G."/>
            <person name="Steinauer M."/>
            <person name="Loker E.S."/>
        </authorList>
    </citation>
    <scope>NUCLEOTIDE SEQUENCE</scope>
    <source>
        <strain evidence="3">KasaAsao</strain>
    </source>
</reference>
<dbReference type="Pfam" id="PF00226">
    <property type="entry name" value="DnaJ"/>
    <property type="match status" value="1"/>
</dbReference>
<dbReference type="Proteomes" id="UP001233172">
    <property type="component" value="Unassembled WGS sequence"/>
</dbReference>
<dbReference type="EMBL" id="JASAOG010000023">
    <property type="protein sequence ID" value="KAK0062937.1"/>
    <property type="molecule type" value="Genomic_DNA"/>
</dbReference>
<dbReference type="SUPFAM" id="SSF46565">
    <property type="entry name" value="Chaperone J-domain"/>
    <property type="match status" value="1"/>
</dbReference>
<comment type="caution">
    <text evidence="3">The sequence shown here is derived from an EMBL/GenBank/DDBJ whole genome shotgun (WGS) entry which is preliminary data.</text>
</comment>
<dbReference type="PANTHER" id="PTHR44825">
    <property type="match status" value="1"/>
</dbReference>
<dbReference type="AlphaFoldDB" id="A0AAD8BY26"/>
<name>A0AAD8BY26_BIOPF</name>
<dbReference type="PROSITE" id="PS50076">
    <property type="entry name" value="DNAJ_2"/>
    <property type="match status" value="1"/>
</dbReference>
<dbReference type="InterPro" id="IPR001623">
    <property type="entry name" value="DnaJ_domain"/>
</dbReference>
<keyword evidence="4" id="KW-1185">Reference proteome</keyword>
<evidence type="ECO:0000259" key="2">
    <source>
        <dbReference type="PROSITE" id="PS50076"/>
    </source>
</evidence>
<evidence type="ECO:0000313" key="4">
    <source>
        <dbReference type="Proteomes" id="UP001233172"/>
    </source>
</evidence>
<evidence type="ECO:0000313" key="3">
    <source>
        <dbReference type="EMBL" id="KAK0062937.1"/>
    </source>
</evidence>
<dbReference type="InterPro" id="IPR036869">
    <property type="entry name" value="J_dom_sf"/>
</dbReference>
<protein>
    <submittedName>
        <fullName evidence="3">Chaperone protein dnaJ 72</fullName>
    </submittedName>
</protein>
<dbReference type="PRINTS" id="PR00625">
    <property type="entry name" value="JDOMAIN"/>
</dbReference>
<dbReference type="CDD" id="cd06257">
    <property type="entry name" value="DnaJ"/>
    <property type="match status" value="1"/>
</dbReference>
<keyword evidence="1" id="KW-1133">Transmembrane helix</keyword>
<accession>A0AAD8BY26</accession>
<evidence type="ECO:0000256" key="1">
    <source>
        <dbReference type="SAM" id="Phobius"/>
    </source>
</evidence>
<feature type="transmembrane region" description="Helical" evidence="1">
    <location>
        <begin position="134"/>
        <end position="153"/>
    </location>
</feature>
<proteinExistence type="predicted"/>
<sequence length="247" mass="28623">MCVRQKSYYETLGVTRTATKSEIRQAFLKLSKQCHPDRSSGKGDKSNREQHKKFVQINEAYSVLSKPLTRRDYDSTLDAERYVASRMKSSAYRTHSYGNNSDPGHTYYRNIYNDTYWNDYSVGKKETFGPMTEIFWVTFTVTTVIIIGILYYMNTFISDPKLKKLRTNLTQEEVDKYDLIMTSTHEGSTVYYYAIPKKNDPNNFEILTLKRDKVEGSELNRLSELTDVYGLIIITCTLNIETSTATD</sequence>
<dbReference type="Gene3D" id="1.10.287.110">
    <property type="entry name" value="DnaJ domain"/>
    <property type="match status" value="1"/>
</dbReference>
<dbReference type="InterPro" id="IPR052763">
    <property type="entry name" value="DnaJ_C4"/>
</dbReference>
<keyword evidence="1" id="KW-0812">Transmembrane</keyword>
<gene>
    <name evidence="3" type="ORF">Bpfe_007657</name>
</gene>
<dbReference type="SMART" id="SM00271">
    <property type="entry name" value="DnaJ"/>
    <property type="match status" value="1"/>
</dbReference>
<keyword evidence="1" id="KW-0472">Membrane</keyword>